<dbReference type="GO" id="GO:0042709">
    <property type="term" value="C:succinate-CoA ligase complex"/>
    <property type="evidence" value="ECO:0007669"/>
    <property type="project" value="TreeGrafter"/>
</dbReference>
<dbReference type="InterPro" id="IPR013815">
    <property type="entry name" value="ATP_grasp_subdomain_1"/>
</dbReference>
<accession>A0A7Z2JA64</accession>
<sequence>MLLNESEGKSLLREHGIPSPLGRRVTNEVELTAAIEAIGLPLVLKVQIPVGGRGKSGGVKLANSEAEAIAHFRLMIGSTIKGHQVSAVLVEQRADLAHERYVGMVVKDQGLQFMIGRTGGVEIEETSVSDPGSIAIVPLRPEQTNANEPFLTAFETIGLPGHLWDTYLGLCHRLATTVSSSDLVMAEINPLAELSDGTLLALDARIEVDDSALYRQPRIRELLGMADDGDGAQQSVLRRLSGDGAVALVGYGGGMALCVSDWLAAEGHSLGAAIDMDHAIAHERTGEAFASVLDQIECDQRIKVVLVNITASGKRIDQIVDALVPVLESRRLGHAKIPIVLNLHGNHGATAKALLDRANFPNCRGVRDAIDTTLQYLQ</sequence>
<feature type="domain" description="ATP-grasp" evidence="4">
    <location>
        <begin position="9"/>
        <end position="217"/>
    </location>
</feature>
<dbReference type="OrthoDB" id="9802602at2"/>
<protein>
    <recommendedName>
        <fullName evidence="4">ATP-grasp domain-containing protein</fullName>
    </recommendedName>
</protein>
<dbReference type="GO" id="GO:0004775">
    <property type="term" value="F:succinate-CoA ligase (ADP-forming) activity"/>
    <property type="evidence" value="ECO:0007669"/>
    <property type="project" value="TreeGrafter"/>
</dbReference>
<name>A0A7Z2JA64_9BURK</name>
<evidence type="ECO:0000256" key="1">
    <source>
        <dbReference type="ARBA" id="ARBA00022598"/>
    </source>
</evidence>
<keyword evidence="2 3" id="KW-0547">Nucleotide-binding</keyword>
<dbReference type="InterPro" id="IPR005809">
    <property type="entry name" value="Succ_CoA_ligase-like_bsu"/>
</dbReference>
<dbReference type="PIRSF" id="PIRSF001554">
    <property type="entry name" value="SucCS_beta"/>
    <property type="match status" value="1"/>
</dbReference>
<dbReference type="GO" id="GO:0006104">
    <property type="term" value="P:succinyl-CoA metabolic process"/>
    <property type="evidence" value="ECO:0007669"/>
    <property type="project" value="TreeGrafter"/>
</dbReference>
<gene>
    <name evidence="5" type="ORF">FAZ97_15575</name>
</gene>
<evidence type="ECO:0000313" key="5">
    <source>
        <dbReference type="EMBL" id="QGZ56408.1"/>
    </source>
</evidence>
<dbReference type="InterPro" id="IPR011761">
    <property type="entry name" value="ATP-grasp"/>
</dbReference>
<dbReference type="Proteomes" id="UP000434209">
    <property type="component" value="Chromosome 2"/>
</dbReference>
<keyword evidence="3" id="KW-0067">ATP-binding</keyword>
<dbReference type="InterPro" id="IPR013650">
    <property type="entry name" value="ATP-grasp_succ-CoA_synth-type"/>
</dbReference>
<evidence type="ECO:0000256" key="3">
    <source>
        <dbReference type="PROSITE-ProRule" id="PRU00409"/>
    </source>
</evidence>
<dbReference type="KEGG" id="pacp:FAZ97_15575"/>
<keyword evidence="1" id="KW-0436">Ligase</keyword>
<dbReference type="SUPFAM" id="SSF56059">
    <property type="entry name" value="Glutathione synthetase ATP-binding domain-like"/>
    <property type="match status" value="1"/>
</dbReference>
<dbReference type="GO" id="GO:0046872">
    <property type="term" value="F:metal ion binding"/>
    <property type="evidence" value="ECO:0007669"/>
    <property type="project" value="InterPro"/>
</dbReference>
<evidence type="ECO:0000256" key="2">
    <source>
        <dbReference type="ARBA" id="ARBA00022741"/>
    </source>
</evidence>
<dbReference type="Gene3D" id="3.30.1490.20">
    <property type="entry name" value="ATP-grasp fold, A domain"/>
    <property type="match status" value="1"/>
</dbReference>
<dbReference type="PANTHER" id="PTHR11815">
    <property type="entry name" value="SUCCINYL-COA SYNTHETASE BETA CHAIN"/>
    <property type="match status" value="1"/>
</dbReference>
<dbReference type="PROSITE" id="PS50975">
    <property type="entry name" value="ATP_GRASP"/>
    <property type="match status" value="1"/>
</dbReference>
<dbReference type="RefSeq" id="WP_158759372.1">
    <property type="nucleotide sequence ID" value="NZ_CP046910.1"/>
</dbReference>
<evidence type="ECO:0000259" key="4">
    <source>
        <dbReference type="PROSITE" id="PS50975"/>
    </source>
</evidence>
<dbReference type="EMBL" id="CP046910">
    <property type="protein sequence ID" value="QGZ56408.1"/>
    <property type="molecule type" value="Genomic_DNA"/>
</dbReference>
<dbReference type="Pfam" id="PF08442">
    <property type="entry name" value="ATP-grasp_2"/>
    <property type="match status" value="1"/>
</dbReference>
<dbReference type="GO" id="GO:0006099">
    <property type="term" value="P:tricarboxylic acid cycle"/>
    <property type="evidence" value="ECO:0007669"/>
    <property type="project" value="InterPro"/>
</dbReference>
<keyword evidence="6" id="KW-1185">Reference proteome</keyword>
<organism evidence="5 6">
    <name type="scientific">Paraburkholderia acidiphila</name>
    <dbReference type="NCBI Taxonomy" id="2571747"/>
    <lineage>
        <taxon>Bacteria</taxon>
        <taxon>Pseudomonadati</taxon>
        <taxon>Pseudomonadota</taxon>
        <taxon>Betaproteobacteria</taxon>
        <taxon>Burkholderiales</taxon>
        <taxon>Burkholderiaceae</taxon>
        <taxon>Paraburkholderia</taxon>
    </lineage>
</organism>
<dbReference type="AlphaFoldDB" id="A0A7Z2JA64"/>
<dbReference type="Gene3D" id="3.30.470.20">
    <property type="entry name" value="ATP-grasp fold, B domain"/>
    <property type="match status" value="1"/>
</dbReference>
<dbReference type="Gene3D" id="3.40.50.261">
    <property type="entry name" value="Succinyl-CoA synthetase domains"/>
    <property type="match status" value="1"/>
</dbReference>
<dbReference type="GO" id="GO:0005524">
    <property type="term" value="F:ATP binding"/>
    <property type="evidence" value="ECO:0007669"/>
    <property type="project" value="UniProtKB-UniRule"/>
</dbReference>
<proteinExistence type="predicted"/>
<dbReference type="PANTHER" id="PTHR11815:SF10">
    <property type="entry name" value="SUCCINATE--COA LIGASE [GDP-FORMING] SUBUNIT BETA, MITOCHONDRIAL"/>
    <property type="match status" value="1"/>
</dbReference>
<dbReference type="InterPro" id="IPR016102">
    <property type="entry name" value="Succinyl-CoA_synth-like"/>
</dbReference>
<reference evidence="5 6" key="1">
    <citation type="submission" date="2019-12" db="EMBL/GenBank/DDBJ databases">
        <title>Paraburkholderia acidiphila 7Q-K02 sp. nov and Paraburkholderia acidisoli DHF22 sp. nov., two strains isolated from forest soil.</title>
        <authorList>
            <person name="Gao Z."/>
            <person name="Qiu L."/>
        </authorList>
    </citation>
    <scope>NUCLEOTIDE SEQUENCE [LARGE SCALE GENOMIC DNA]</scope>
    <source>
        <strain evidence="5 6">7Q-K02</strain>
    </source>
</reference>
<dbReference type="SUPFAM" id="SSF52210">
    <property type="entry name" value="Succinyl-CoA synthetase domains"/>
    <property type="match status" value="1"/>
</dbReference>
<evidence type="ECO:0000313" key="6">
    <source>
        <dbReference type="Proteomes" id="UP000434209"/>
    </source>
</evidence>